<accession>A0A6H0QXA5</accession>
<dbReference type="PANTHER" id="PTHR10332:SF10">
    <property type="entry name" value="EQUILIBRATIVE NUCLEOSIDE TRANSPORTER 4"/>
    <property type="match status" value="1"/>
</dbReference>
<evidence type="ECO:0000256" key="1">
    <source>
        <dbReference type="ARBA" id="ARBA00004141"/>
    </source>
</evidence>
<feature type="compositionally biased region" description="Low complexity" evidence="6">
    <location>
        <begin position="85"/>
        <end position="278"/>
    </location>
</feature>
<feature type="transmembrane region" description="Helical" evidence="7">
    <location>
        <begin position="680"/>
        <end position="701"/>
    </location>
</feature>
<evidence type="ECO:0000256" key="5">
    <source>
        <dbReference type="ARBA" id="ARBA00023136"/>
    </source>
</evidence>
<feature type="transmembrane region" description="Helical" evidence="7">
    <location>
        <begin position="641"/>
        <end position="660"/>
    </location>
</feature>
<dbReference type="InterPro" id="IPR002259">
    <property type="entry name" value="Eqnu_transpt"/>
</dbReference>
<feature type="transmembrane region" description="Helical" evidence="7">
    <location>
        <begin position="293"/>
        <end position="313"/>
    </location>
</feature>
<dbReference type="EMBL" id="MN593216">
    <property type="protein sequence ID" value="QIV66881.1"/>
    <property type="molecule type" value="Genomic_DNA"/>
</dbReference>
<keyword evidence="2" id="KW-0813">Transport</keyword>
<sequence length="736" mass="77246">MGFFTVLILALITQATLATNSTLAASTSQVTTASQATLSTTATLPPTTASTAATDTTTTNVSSVSVLTTTIGTSSVVASSTTDQGHGTSSGVSAATSGHNNGSTSTTVATTTSATATTTTTTSTTPAATTESSTTGASSASTSDASTTGTTAASTSSATTTVAPVASTSSASTTVAPVASTSSASTTVAPVASTSSASTTVAPVASTSSASTTVATGASTTVASSTTGTSANTTSASTLEPSSTTTKRTPSASSTTSKTPVTVTTTVQTDQGQQGDGDVQPAKNDPGSKMKTFVTIVVSGIMSIIFQRMSVCIDNKKRKRDTKQTIELNEVATTQPLRNDANAPQEGDVTEKTSINAVNIKLVRKQHKQSIMLFFWGLCSLLSWNTIVAAMPYIQTLPVPNIGNVVTMCSLIPLLFGTCLDALFDFNMILMHDISAAINLSIFILVLMTQKAICSPYVIVGFVAAAGLVNGALMGTTSRIVLKNFGSRLQPFFAGQAISAIFTTSLSVLFYAFNLDSYVVACIMLVLGCVLELISAWITYAKFSEVIKLPRLQKFSTFVNQTKEQMTGLKKGLVEAFSMNKTTMVSVILMFVFVTMYFPAVIADFTYEMNDAWSKCSLFLAFAMGDYTIKSCVMILKKKPRSALIILFLTNSILILILFLCNVKPSYLHFFQPLIKHYVPMYMVCYLFGAVHSFNMLLITANIKTHTSHAGSLLQMCIYIGLGLGSIISLGFRRLF</sequence>
<organism evidence="8">
    <name type="scientific">Cyprinid herpesvirus 2</name>
    <name type="common">CyHV-2</name>
    <dbReference type="NCBI Taxonomy" id="317878"/>
    <lineage>
        <taxon>Viruses</taxon>
        <taxon>Duplodnaviria</taxon>
        <taxon>Heunggongvirae</taxon>
        <taxon>Peploviricota</taxon>
        <taxon>Herviviricetes</taxon>
        <taxon>Herpesvirales</taxon>
        <taxon>Alloherpesviridae</taxon>
        <taxon>Cyvirus</taxon>
        <taxon>Cyvirus cyprinidallo2</taxon>
    </lineage>
</organism>
<reference evidence="8" key="1">
    <citation type="submission" date="2019-10" db="EMBL/GenBank/DDBJ databases">
        <title>The complete genome of Cyprinid herpesvirus 2, a new strain isolated from Allogynogenetic crucian carp.</title>
        <authorList>
            <person name="Jiang Y."/>
            <person name="Wang H."/>
            <person name="Lu L."/>
        </authorList>
    </citation>
    <scope>NUCLEOTIDE SEQUENCE</scope>
    <source>
        <strain evidence="8">YC-01</strain>
    </source>
</reference>
<feature type="transmembrane region" description="Helical" evidence="7">
    <location>
        <begin position="436"/>
        <end position="453"/>
    </location>
</feature>
<evidence type="ECO:0000256" key="4">
    <source>
        <dbReference type="ARBA" id="ARBA00022989"/>
    </source>
</evidence>
<feature type="transmembrane region" description="Helical" evidence="7">
    <location>
        <begin position="493"/>
        <end position="512"/>
    </location>
</feature>
<feature type="transmembrane region" description="Helical" evidence="7">
    <location>
        <begin position="587"/>
        <end position="606"/>
    </location>
</feature>
<name>A0A6H0QXA5_CYHV2</name>
<keyword evidence="4 7" id="KW-1133">Transmembrane helix</keyword>
<keyword evidence="5 7" id="KW-0472">Membrane</keyword>
<feature type="transmembrane region" description="Helical" evidence="7">
    <location>
        <begin position="459"/>
        <end position="481"/>
    </location>
</feature>
<dbReference type="GO" id="GO:0005337">
    <property type="term" value="F:nucleoside transmembrane transporter activity"/>
    <property type="evidence" value="ECO:0007669"/>
    <property type="project" value="InterPro"/>
</dbReference>
<protein>
    <submittedName>
        <fullName evidence="8">Membrane protein ORF64</fullName>
    </submittedName>
</protein>
<proteinExistence type="predicted"/>
<comment type="subcellular location">
    <subcellularLocation>
        <location evidence="1">Membrane</location>
        <topology evidence="1">Multi-pass membrane protein</topology>
    </subcellularLocation>
</comment>
<evidence type="ECO:0000256" key="2">
    <source>
        <dbReference type="ARBA" id="ARBA00022448"/>
    </source>
</evidence>
<evidence type="ECO:0000256" key="3">
    <source>
        <dbReference type="ARBA" id="ARBA00022692"/>
    </source>
</evidence>
<feature type="transmembrane region" description="Helical" evidence="7">
    <location>
        <begin position="518"/>
        <end position="541"/>
    </location>
</feature>
<keyword evidence="3 7" id="KW-0812">Transmembrane</keyword>
<dbReference type="PANTHER" id="PTHR10332">
    <property type="entry name" value="EQUILIBRATIVE NUCLEOSIDE TRANSPORTER"/>
    <property type="match status" value="1"/>
</dbReference>
<dbReference type="SUPFAM" id="SSF103473">
    <property type="entry name" value="MFS general substrate transporter"/>
    <property type="match status" value="1"/>
</dbReference>
<feature type="transmembrane region" description="Helical" evidence="7">
    <location>
        <begin position="371"/>
        <end position="393"/>
    </location>
</feature>
<feature type="region of interest" description="Disordered" evidence="6">
    <location>
        <begin position="78"/>
        <end position="288"/>
    </location>
</feature>
<feature type="transmembrane region" description="Helical" evidence="7">
    <location>
        <begin position="713"/>
        <end position="732"/>
    </location>
</feature>
<evidence type="ECO:0000313" key="8">
    <source>
        <dbReference type="EMBL" id="QIV66881.1"/>
    </source>
</evidence>
<dbReference type="GO" id="GO:0005886">
    <property type="term" value="C:plasma membrane"/>
    <property type="evidence" value="ECO:0007669"/>
    <property type="project" value="TreeGrafter"/>
</dbReference>
<dbReference type="InterPro" id="IPR036259">
    <property type="entry name" value="MFS_trans_sf"/>
</dbReference>
<evidence type="ECO:0000256" key="7">
    <source>
        <dbReference type="SAM" id="Phobius"/>
    </source>
</evidence>
<evidence type="ECO:0000256" key="6">
    <source>
        <dbReference type="SAM" id="MobiDB-lite"/>
    </source>
</evidence>